<dbReference type="GO" id="GO:0043138">
    <property type="term" value="F:3'-5' DNA helicase activity"/>
    <property type="evidence" value="ECO:0007669"/>
    <property type="project" value="TreeGrafter"/>
</dbReference>
<dbReference type="GO" id="GO:0005524">
    <property type="term" value="F:ATP binding"/>
    <property type="evidence" value="ECO:0007669"/>
    <property type="project" value="UniProtKB-UniRule"/>
</dbReference>
<dbReference type="GO" id="GO:0000725">
    <property type="term" value="P:recombinational repair"/>
    <property type="evidence" value="ECO:0007669"/>
    <property type="project" value="TreeGrafter"/>
</dbReference>
<evidence type="ECO:0000313" key="7">
    <source>
        <dbReference type="EMBL" id="GII56157.1"/>
    </source>
</evidence>
<keyword evidence="3 5" id="KW-0347">Helicase</keyword>
<evidence type="ECO:0000256" key="4">
    <source>
        <dbReference type="ARBA" id="ARBA00022840"/>
    </source>
</evidence>
<dbReference type="EMBL" id="BOOR01000034">
    <property type="protein sequence ID" value="GII56157.1"/>
    <property type="molecule type" value="Genomic_DNA"/>
</dbReference>
<dbReference type="Proteomes" id="UP000605992">
    <property type="component" value="Unassembled WGS sequence"/>
</dbReference>
<dbReference type="Gene3D" id="3.40.50.300">
    <property type="entry name" value="P-loop containing nucleotide triphosphate hydrolases"/>
    <property type="match status" value="3"/>
</dbReference>
<feature type="binding site" evidence="5">
    <location>
        <begin position="201"/>
        <end position="208"/>
    </location>
    <ligand>
        <name>ATP</name>
        <dbReference type="ChEBI" id="CHEBI:30616"/>
    </ligand>
</feature>
<proteinExistence type="predicted"/>
<dbReference type="InterPro" id="IPR027785">
    <property type="entry name" value="UvrD-like_helicase_C"/>
</dbReference>
<keyword evidence="8" id="KW-1185">Reference proteome</keyword>
<comment type="caution">
    <text evidence="7">The sequence shown here is derived from an EMBL/GenBank/DDBJ whole genome shotgun (WGS) entry which is preliminary data.</text>
</comment>
<evidence type="ECO:0000256" key="3">
    <source>
        <dbReference type="ARBA" id="ARBA00022806"/>
    </source>
</evidence>
<dbReference type="PANTHER" id="PTHR11070:SF45">
    <property type="entry name" value="DNA 3'-5' HELICASE"/>
    <property type="match status" value="1"/>
</dbReference>
<dbReference type="Pfam" id="PF13538">
    <property type="entry name" value="UvrD_C_2"/>
    <property type="match status" value="1"/>
</dbReference>
<organism evidence="7 8">
    <name type="scientific">Planotetraspora thailandica</name>
    <dbReference type="NCBI Taxonomy" id="487172"/>
    <lineage>
        <taxon>Bacteria</taxon>
        <taxon>Bacillati</taxon>
        <taxon>Actinomycetota</taxon>
        <taxon>Actinomycetes</taxon>
        <taxon>Streptosporangiales</taxon>
        <taxon>Streptosporangiaceae</taxon>
        <taxon>Planotetraspora</taxon>
    </lineage>
</organism>
<evidence type="ECO:0000256" key="5">
    <source>
        <dbReference type="PROSITE-ProRule" id="PRU00560"/>
    </source>
</evidence>
<sequence length="749" mass="82382">MARAEALIEEQAYISLLYERLDIARTRTEEALRVVLARGGTGTRQAVVEREVSAYEHTRRLTQLSAVERGLCFGRIDDTGGDTLYIGRIGLRDDDHESQLVDWRAPAARSFYVATPADPGTLVRRRHLHLRGRTVVDLDDEVFDLDGLSEPDRRTLVGEAALMAALRRGRTGRMGEVVATIQTEQDRVIRSGLAGVLVVQGGPGTGKTVAALHRAAYLLYAHRSTLERRGVLVIGPNAVFSRYISQVLPSLGETEVVLSSVGELHRGVHAVAEDEPRAAVVKGDLRMADVVGKAVRDRQRVPSGDLEVAVPVRTSLRDGVEVVVDEMIVRMPHAEVVRARDHARSLLKPHNLARAAFVNRVLAALARDEAAQLDRPSDGDDLRHAAANLWHHRTVRNALDRLWPELTPERLVGELLSDEERLRSAAGPYLSEIERAALLRAPDAPWTVGDVPLLDEAAELLGEVDKGAAARRRRAEEDRMEEEIYAREVLTVNELTEVMEASDVADRNRDSGQETTTADRAARDRNWAYGHVIVDEAQELSAMAWRTVMRRVPTRSLTLVGDIAQTGSPAGARSWGEMLDRYVEGRWREERLLVNYRTPAEIMDVASDVLKEVAPGQEPPESVRYGEAPPRAFSAQSIDLRHLVDSELGHIGEGRLGVVTPDARHAEIAALFPPADDPLDATVAVLTVSRCKGLEFDAVVVVDPGGIMAQSPNGGQDLYVAITRATRRLSVVYEGSLPQELRRLEPGLG</sequence>
<dbReference type="AlphaFoldDB" id="A0A8J3V5X0"/>
<dbReference type="PANTHER" id="PTHR11070">
    <property type="entry name" value="UVRD / RECB / PCRA DNA HELICASE FAMILY MEMBER"/>
    <property type="match status" value="1"/>
</dbReference>
<dbReference type="GO" id="GO:0003677">
    <property type="term" value="F:DNA binding"/>
    <property type="evidence" value="ECO:0007669"/>
    <property type="project" value="InterPro"/>
</dbReference>
<dbReference type="InterPro" id="IPR000212">
    <property type="entry name" value="DNA_helicase_UvrD/REP"/>
</dbReference>
<dbReference type="GO" id="GO:0016787">
    <property type="term" value="F:hydrolase activity"/>
    <property type="evidence" value="ECO:0007669"/>
    <property type="project" value="UniProtKB-UniRule"/>
</dbReference>
<dbReference type="RefSeq" id="WP_239119271.1">
    <property type="nucleotide sequence ID" value="NZ_BOOR01000034.1"/>
</dbReference>
<evidence type="ECO:0000313" key="8">
    <source>
        <dbReference type="Proteomes" id="UP000605992"/>
    </source>
</evidence>
<keyword evidence="2 5" id="KW-0378">Hydrolase</keyword>
<dbReference type="GO" id="GO:0005829">
    <property type="term" value="C:cytosol"/>
    <property type="evidence" value="ECO:0007669"/>
    <property type="project" value="TreeGrafter"/>
</dbReference>
<keyword evidence="4 5" id="KW-0067">ATP-binding</keyword>
<evidence type="ECO:0000256" key="2">
    <source>
        <dbReference type="ARBA" id="ARBA00022801"/>
    </source>
</evidence>
<dbReference type="PROSITE" id="PS51198">
    <property type="entry name" value="UVRD_HELICASE_ATP_BIND"/>
    <property type="match status" value="1"/>
</dbReference>
<keyword evidence="1 5" id="KW-0547">Nucleotide-binding</keyword>
<feature type="domain" description="UvrD-like helicase ATP-binding" evidence="6">
    <location>
        <begin position="180"/>
        <end position="599"/>
    </location>
</feature>
<name>A0A8J3V5X0_9ACTN</name>
<evidence type="ECO:0000256" key="1">
    <source>
        <dbReference type="ARBA" id="ARBA00022741"/>
    </source>
</evidence>
<gene>
    <name evidence="7" type="ORF">Pth03_45460</name>
</gene>
<dbReference type="SUPFAM" id="SSF52540">
    <property type="entry name" value="P-loop containing nucleoside triphosphate hydrolases"/>
    <property type="match status" value="1"/>
</dbReference>
<evidence type="ECO:0000259" key="6">
    <source>
        <dbReference type="PROSITE" id="PS51198"/>
    </source>
</evidence>
<accession>A0A8J3V5X0</accession>
<dbReference type="InterPro" id="IPR027417">
    <property type="entry name" value="P-loop_NTPase"/>
</dbReference>
<reference evidence="7" key="1">
    <citation type="submission" date="2021-01" db="EMBL/GenBank/DDBJ databases">
        <title>Whole genome shotgun sequence of Planotetraspora thailandica NBRC 104271.</title>
        <authorList>
            <person name="Komaki H."/>
            <person name="Tamura T."/>
        </authorList>
    </citation>
    <scope>NUCLEOTIDE SEQUENCE</scope>
    <source>
        <strain evidence="7">NBRC 104271</strain>
    </source>
</reference>
<protein>
    <submittedName>
        <fullName evidence="7">DNA helicase</fullName>
    </submittedName>
</protein>
<dbReference type="InterPro" id="IPR014016">
    <property type="entry name" value="UvrD-like_ATP-bd"/>
</dbReference>